<evidence type="ECO:0000313" key="2">
    <source>
        <dbReference type="EMBL" id="VVQ12277.1"/>
    </source>
</evidence>
<name>A0A5E7ULB7_PSEFL</name>
<dbReference type="EMBL" id="CABVJF010000015">
    <property type="protein sequence ID" value="VVQ12277.1"/>
    <property type="molecule type" value="Genomic_DNA"/>
</dbReference>
<organism evidence="2 3">
    <name type="scientific">Pseudomonas fluorescens</name>
    <dbReference type="NCBI Taxonomy" id="294"/>
    <lineage>
        <taxon>Bacteria</taxon>
        <taxon>Pseudomonadati</taxon>
        <taxon>Pseudomonadota</taxon>
        <taxon>Gammaproteobacteria</taxon>
        <taxon>Pseudomonadales</taxon>
        <taxon>Pseudomonadaceae</taxon>
        <taxon>Pseudomonas</taxon>
    </lineage>
</organism>
<protein>
    <submittedName>
        <fullName evidence="2">Uncharacterized protein</fullName>
    </submittedName>
</protein>
<feature type="region of interest" description="Disordered" evidence="1">
    <location>
        <begin position="1"/>
        <end position="21"/>
    </location>
</feature>
<sequence length="126" mass="13321">MPAKAALSLAPTMKTPSPASRAPTGDWCHSPILCSLKINCRSWLASEGGLESCGGHEDAFAGKPGSYRGLVWFTDFVFTENPCRSWLASEGGLESCGGHEDAFAGKPGSYRGSVSFADFVCTENQP</sequence>
<gene>
    <name evidence="2" type="ORF">PS928_03856</name>
</gene>
<proteinExistence type="predicted"/>
<dbReference type="Proteomes" id="UP000381378">
    <property type="component" value="Unassembled WGS sequence"/>
</dbReference>
<reference evidence="2 3" key="1">
    <citation type="submission" date="2019-09" db="EMBL/GenBank/DDBJ databases">
        <authorList>
            <person name="Chandra G."/>
            <person name="Truman W A."/>
        </authorList>
    </citation>
    <scope>NUCLEOTIDE SEQUENCE [LARGE SCALE GENOMIC DNA]</scope>
    <source>
        <strain evidence="2">PS928</strain>
    </source>
</reference>
<accession>A0A5E7ULB7</accession>
<dbReference type="AlphaFoldDB" id="A0A5E7ULB7"/>
<evidence type="ECO:0000313" key="3">
    <source>
        <dbReference type="Proteomes" id="UP000381378"/>
    </source>
</evidence>
<evidence type="ECO:0000256" key="1">
    <source>
        <dbReference type="SAM" id="MobiDB-lite"/>
    </source>
</evidence>